<dbReference type="EMBL" id="DWYZ01000095">
    <property type="protein sequence ID" value="HJB28116.1"/>
    <property type="molecule type" value="Genomic_DNA"/>
</dbReference>
<name>A0A9D2LR93_9FIRM</name>
<gene>
    <name evidence="3" type="ORF">IAA06_04895</name>
</gene>
<dbReference type="AlphaFoldDB" id="A0A9D2LR93"/>
<dbReference type="SMART" id="SM00954">
    <property type="entry name" value="RelA_SpoT"/>
    <property type="match status" value="1"/>
</dbReference>
<accession>A0A9D2LR93</accession>
<dbReference type="InterPro" id="IPR043519">
    <property type="entry name" value="NT_sf"/>
</dbReference>
<dbReference type="GO" id="GO:0015969">
    <property type="term" value="P:guanosine tetraphosphate metabolic process"/>
    <property type="evidence" value="ECO:0007669"/>
    <property type="project" value="InterPro"/>
</dbReference>
<reference evidence="3" key="2">
    <citation type="submission" date="2021-04" db="EMBL/GenBank/DDBJ databases">
        <authorList>
            <person name="Gilroy R."/>
        </authorList>
    </citation>
    <scope>NUCLEOTIDE SEQUENCE</scope>
    <source>
        <strain evidence="3">ChiSjej1B19-5720</strain>
    </source>
</reference>
<comment type="pathway">
    <text evidence="1">Purine metabolism; ppGpp biosynthesis; ppGpp from GTP: step 1/2.</text>
</comment>
<dbReference type="CDD" id="cd05399">
    <property type="entry name" value="NT_Rel-Spo_like"/>
    <property type="match status" value="1"/>
</dbReference>
<evidence type="ECO:0000259" key="2">
    <source>
        <dbReference type="SMART" id="SM00954"/>
    </source>
</evidence>
<protein>
    <submittedName>
        <fullName evidence="3">GTP pyrophosphokinase family protein</fullName>
    </submittedName>
</protein>
<dbReference type="PANTHER" id="PTHR47837">
    <property type="entry name" value="GTP PYROPHOSPHOKINASE YJBM"/>
    <property type="match status" value="1"/>
</dbReference>
<dbReference type="Gene3D" id="1.10.287.860">
    <property type="entry name" value="Nucleotidyltransferase"/>
    <property type="match status" value="1"/>
</dbReference>
<evidence type="ECO:0000313" key="3">
    <source>
        <dbReference type="EMBL" id="HJB28116.1"/>
    </source>
</evidence>
<dbReference type="Proteomes" id="UP000823842">
    <property type="component" value="Unassembled WGS sequence"/>
</dbReference>
<proteinExistence type="predicted"/>
<evidence type="ECO:0000256" key="1">
    <source>
        <dbReference type="ARBA" id="ARBA00004976"/>
    </source>
</evidence>
<dbReference type="Pfam" id="PF04607">
    <property type="entry name" value="RelA_SpoT"/>
    <property type="match status" value="1"/>
</dbReference>
<dbReference type="InterPro" id="IPR007685">
    <property type="entry name" value="RelA_SpoT"/>
</dbReference>
<dbReference type="PANTHER" id="PTHR47837:SF2">
    <property type="entry name" value="GTP PYROPHOSPHOKINASE YWAC"/>
    <property type="match status" value="1"/>
</dbReference>
<evidence type="ECO:0000313" key="4">
    <source>
        <dbReference type="Proteomes" id="UP000823842"/>
    </source>
</evidence>
<organism evidence="3 4">
    <name type="scientific">Candidatus Blautia faecavium</name>
    <dbReference type="NCBI Taxonomy" id="2838487"/>
    <lineage>
        <taxon>Bacteria</taxon>
        <taxon>Bacillati</taxon>
        <taxon>Bacillota</taxon>
        <taxon>Clostridia</taxon>
        <taxon>Lachnospirales</taxon>
        <taxon>Lachnospiraceae</taxon>
        <taxon>Blautia</taxon>
    </lineage>
</organism>
<sequence>MEEEYIEKISTETWMASDAQSFIANASRFNDLMMMYRCAIREIRTKFEVLDDEFSVEYKRNPISFIKSRIKKPESIYRKLKKLGYDFTPENIQTKLHDVAGVRVVCAFIDDIYTVADLLAAQDDITIIEIRDYIKNPKPNGYRSYHMIVDVPVFFSKGKTLMRAEIQIRTIGMDFWATLEHQLRYKKGIEQMEGYETISQALLESAQTVSHMDNEMEKIKDMIGQFHEI</sequence>
<comment type="caution">
    <text evidence="3">The sequence shown here is derived from an EMBL/GenBank/DDBJ whole genome shotgun (WGS) entry which is preliminary data.</text>
</comment>
<dbReference type="SUPFAM" id="SSF81301">
    <property type="entry name" value="Nucleotidyltransferase"/>
    <property type="match status" value="1"/>
</dbReference>
<reference evidence="3" key="1">
    <citation type="journal article" date="2021" name="PeerJ">
        <title>Extensive microbial diversity within the chicken gut microbiome revealed by metagenomics and culture.</title>
        <authorList>
            <person name="Gilroy R."/>
            <person name="Ravi A."/>
            <person name="Getino M."/>
            <person name="Pursley I."/>
            <person name="Horton D.L."/>
            <person name="Alikhan N.F."/>
            <person name="Baker D."/>
            <person name="Gharbi K."/>
            <person name="Hall N."/>
            <person name="Watson M."/>
            <person name="Adriaenssens E.M."/>
            <person name="Foster-Nyarko E."/>
            <person name="Jarju S."/>
            <person name="Secka A."/>
            <person name="Antonio M."/>
            <person name="Oren A."/>
            <person name="Chaudhuri R.R."/>
            <person name="La Ragione R."/>
            <person name="Hildebrand F."/>
            <person name="Pallen M.J."/>
        </authorList>
    </citation>
    <scope>NUCLEOTIDE SEQUENCE</scope>
    <source>
        <strain evidence="3">ChiSjej1B19-5720</strain>
    </source>
</reference>
<dbReference type="InterPro" id="IPR052366">
    <property type="entry name" value="GTP_Pyrophosphokinase"/>
</dbReference>
<feature type="domain" description="RelA/SpoT" evidence="2">
    <location>
        <begin position="68"/>
        <end position="191"/>
    </location>
</feature>
<dbReference type="Gene3D" id="3.30.460.10">
    <property type="entry name" value="Beta Polymerase, domain 2"/>
    <property type="match status" value="1"/>
</dbReference>